<accession>A0A6V7HCB0</accession>
<evidence type="ECO:0000313" key="3">
    <source>
        <dbReference type="Proteomes" id="UP000752696"/>
    </source>
</evidence>
<dbReference type="EMBL" id="CAJDYZ010010192">
    <property type="protein sequence ID" value="CAD1477696.1"/>
    <property type="molecule type" value="Genomic_DNA"/>
</dbReference>
<comment type="caution">
    <text evidence="2">The sequence shown here is derived from an EMBL/GenBank/DDBJ whole genome shotgun (WGS) entry which is preliminary data.</text>
</comment>
<keyword evidence="1" id="KW-0732">Signal</keyword>
<name>A0A6V7HCB0_9HYME</name>
<gene>
    <name evidence="2" type="ORF">MHI_LOCUS747999</name>
</gene>
<feature type="chain" id="PRO_5027727637" evidence="1">
    <location>
        <begin position="18"/>
        <end position="1570"/>
    </location>
</feature>
<sequence length="1570" mass="179008">MISKLLLILILIDIANCDKYVKKNRALNSALKDTSDFFGRLKSDYASKGLNDDTLTDINTKVAEYIRNMSRTISARHKRELRENPVEGISVFNGFRDVNKFNFGNVRDVTFFSLQHGFETVWFAVVLDVSGNGVLHNVDFHAVRNGQQMMVNSCPYQALLIIQHENGFLILSFSKVQDRYSLRPVQSLELDSISHLAIWNGMSLLHLATVSRSNISIYTWLGDYFDSMQVIDVGTEKLIPFQSKGFMYLAVTGSSTLIFKYSLRSNKFVVVQKLPPSRDVSYFQLTEGHFMEHYLTLSTEFSTVIYKEIRNRFVPFQQISAGKFMVPVISRRTIVLLTLCNSTIVPYQYNGWRFVELDAKLPGISRFRRVMLYDKELLLMRSTNDNWTLKQPLWKGEKSYKNLQEEIRAWNIDTKDRVQRAMKEIPKPRDSVKILRGHIDQLRTHNINGQNSQQLKDAYKQYKKLTSKFQAQKVAISNKWRPKNVTISSLHGKTVQVKCKQKCKVNRLNVIGHMNRLPKLIMSMKVNRTLGPDELSIKKLKNWRCPVLSLPIEEVMVSESVNGITLKYLQENALKVTGDQEVSGKHSFVTVKAANVSMPLNIAAYLTNQDVVIKEIKVKQLNLTTGGILLPLNGSSSTITGSIKTPELKIKNLVDVRGKIEGKWKSRLSRTIFINEPMILNNNISLENVKIDNLMSTNLIASKTGSIKSTLSNAISLQDNVSVSLILSNEKMKWSNVTLHGFQKWVTANSHNISVISGRKHFLQNVEITKFSYDNMKFSKNQNSFLNDLKLCATSVIALEVKTSLLTADVITAKKLNSPRIFGNMNDNYFIDGSTILFKPVLFGKLYYRNFTAKDVFTTQLNNLNLSKLKNLVNSWIEPNILNTSIEAKVLRTKTLRSPVTFYRELPKVIRNVILERNARVDYINNIDVIDFLDNAIRLDDMKSLQNITFRNGFSTNRIYASDLPFHLIDTEKDLSLRKKRISGDIETSAMNLPYSFKITENETPVDIFVKGSARFLLEPTITNVNDVVLEKLLSEIWLTTNTTTLSGKNLHFKNIVINGDVTLNNMMSTLNVETWRNISKRVLSKTKSQEISHPASLGDVEVPFIVGSNVSRLKSSVPDLNDIFENSLLKNKDQQVKAKWMFDTLKILGNLNGIRTINKLDLEKDVVRHDSKENTVIGKKTVMRLFAESLNGYNFDKWTANALTKSRKYLAIEGRKTFSTATFNDVKVSGTVMGNIIEEALTKSTNQTIYGQKKIQGSINASELIVNGLINDVNLTELIAHQLKKNKPLQTIRTRTVFQNNLHIRGNLTVRGTYDAAEMKNFYTSYSNVLPIAEKMERSLEAAEEIRTALQNRAVYINKFEVMKDTIDALNESTVIQTVQHKFANFSSRCINSSALNSTQLTQQTNNTNFILLKSIVMDEEEFIVLVKFDSVSIFSFNRMKSSSDLVDSKELYIPRIMEAFVQSRMHALWIVLRLTTQTLVLRYQPWDDLQEYVLPATDVFEMIVSPNDQLLLLLSDGMWDLEGLASPRNIIGIPFKEKVETFTDGHNFYVKCTSKNDTTLMKARYIRN</sequence>
<evidence type="ECO:0000256" key="1">
    <source>
        <dbReference type="SAM" id="SignalP"/>
    </source>
</evidence>
<dbReference type="OrthoDB" id="188713at2759"/>
<dbReference type="Proteomes" id="UP000752696">
    <property type="component" value="Unassembled WGS sequence"/>
</dbReference>
<protein>
    <submittedName>
        <fullName evidence="2">Uncharacterized protein</fullName>
    </submittedName>
</protein>
<organism evidence="2 3">
    <name type="scientific">Heterotrigona itama</name>
    <dbReference type="NCBI Taxonomy" id="395501"/>
    <lineage>
        <taxon>Eukaryota</taxon>
        <taxon>Metazoa</taxon>
        <taxon>Ecdysozoa</taxon>
        <taxon>Arthropoda</taxon>
        <taxon>Hexapoda</taxon>
        <taxon>Insecta</taxon>
        <taxon>Pterygota</taxon>
        <taxon>Neoptera</taxon>
        <taxon>Endopterygota</taxon>
        <taxon>Hymenoptera</taxon>
        <taxon>Apocrita</taxon>
        <taxon>Aculeata</taxon>
        <taxon>Apoidea</taxon>
        <taxon>Anthophila</taxon>
        <taxon>Apidae</taxon>
        <taxon>Heterotrigona</taxon>
    </lineage>
</organism>
<proteinExistence type="predicted"/>
<reference evidence="2" key="1">
    <citation type="submission" date="2020-07" db="EMBL/GenBank/DDBJ databases">
        <authorList>
            <person name="Nazaruddin N."/>
        </authorList>
    </citation>
    <scope>NUCLEOTIDE SEQUENCE</scope>
</reference>
<keyword evidence="3" id="KW-1185">Reference proteome</keyword>
<feature type="signal peptide" evidence="1">
    <location>
        <begin position="1"/>
        <end position="17"/>
    </location>
</feature>
<evidence type="ECO:0000313" key="2">
    <source>
        <dbReference type="EMBL" id="CAD1477696.1"/>
    </source>
</evidence>